<dbReference type="AlphaFoldDB" id="A0A6A6UCW8"/>
<name>A0A6A6UCW8_9PEZI</name>
<dbReference type="PANTHER" id="PTHR12905:SF0">
    <property type="entry name" value="CALCINEURIN-LIKE PHOSPHOESTERASE DOMAIN-CONTAINING PROTEIN"/>
    <property type="match status" value="1"/>
</dbReference>
<organism evidence="2 3">
    <name type="scientific">Microthyrium microscopicum</name>
    <dbReference type="NCBI Taxonomy" id="703497"/>
    <lineage>
        <taxon>Eukaryota</taxon>
        <taxon>Fungi</taxon>
        <taxon>Dikarya</taxon>
        <taxon>Ascomycota</taxon>
        <taxon>Pezizomycotina</taxon>
        <taxon>Dothideomycetes</taxon>
        <taxon>Dothideomycetes incertae sedis</taxon>
        <taxon>Microthyriales</taxon>
        <taxon>Microthyriaceae</taxon>
        <taxon>Microthyrium</taxon>
    </lineage>
</organism>
<gene>
    <name evidence="2" type="ORF">BT63DRAFT_469603</name>
</gene>
<accession>A0A6A6UCW8</accession>
<dbReference type="Pfam" id="PF00149">
    <property type="entry name" value="Metallophos"/>
    <property type="match status" value="1"/>
</dbReference>
<dbReference type="InterPro" id="IPR051693">
    <property type="entry name" value="UPF0046_metallophosphoest"/>
</dbReference>
<evidence type="ECO:0000259" key="1">
    <source>
        <dbReference type="Pfam" id="PF00149"/>
    </source>
</evidence>
<protein>
    <submittedName>
        <fullName evidence="2">Metallo-dependent phosphatase</fullName>
    </submittedName>
</protein>
<dbReference type="InterPro" id="IPR029052">
    <property type="entry name" value="Metallo-depent_PP-like"/>
</dbReference>
<reference evidence="2" key="1">
    <citation type="journal article" date="2020" name="Stud. Mycol.">
        <title>101 Dothideomycetes genomes: a test case for predicting lifestyles and emergence of pathogens.</title>
        <authorList>
            <person name="Haridas S."/>
            <person name="Albert R."/>
            <person name="Binder M."/>
            <person name="Bloem J."/>
            <person name="Labutti K."/>
            <person name="Salamov A."/>
            <person name="Andreopoulos B."/>
            <person name="Baker S."/>
            <person name="Barry K."/>
            <person name="Bills G."/>
            <person name="Bluhm B."/>
            <person name="Cannon C."/>
            <person name="Castanera R."/>
            <person name="Culley D."/>
            <person name="Daum C."/>
            <person name="Ezra D."/>
            <person name="Gonzalez J."/>
            <person name="Henrissat B."/>
            <person name="Kuo A."/>
            <person name="Liang C."/>
            <person name="Lipzen A."/>
            <person name="Lutzoni F."/>
            <person name="Magnuson J."/>
            <person name="Mondo S."/>
            <person name="Nolan M."/>
            <person name="Ohm R."/>
            <person name="Pangilinan J."/>
            <person name="Park H.-J."/>
            <person name="Ramirez L."/>
            <person name="Alfaro M."/>
            <person name="Sun H."/>
            <person name="Tritt A."/>
            <person name="Yoshinaga Y."/>
            <person name="Zwiers L.-H."/>
            <person name="Turgeon B."/>
            <person name="Goodwin S."/>
            <person name="Spatafora J."/>
            <person name="Crous P."/>
            <person name="Grigoriev I."/>
        </authorList>
    </citation>
    <scope>NUCLEOTIDE SEQUENCE</scope>
    <source>
        <strain evidence="2">CBS 115976</strain>
    </source>
</reference>
<dbReference type="PANTHER" id="PTHR12905">
    <property type="entry name" value="METALLOPHOSPHOESTERASE"/>
    <property type="match status" value="1"/>
</dbReference>
<evidence type="ECO:0000313" key="3">
    <source>
        <dbReference type="Proteomes" id="UP000799302"/>
    </source>
</evidence>
<dbReference type="OrthoDB" id="630188at2759"/>
<dbReference type="InterPro" id="IPR004843">
    <property type="entry name" value="Calcineurin-like_PHP"/>
</dbReference>
<keyword evidence="3" id="KW-1185">Reference proteome</keyword>
<dbReference type="SUPFAM" id="SSF56300">
    <property type="entry name" value="Metallo-dependent phosphatases"/>
    <property type="match status" value="1"/>
</dbReference>
<sequence length="310" mass="34606">MATTPRNIKIPGQRLAKWAATLLRHHPLHNLKPTTPPQAVTIVCISDSHNKQPKLSLGDVLIHAGDLTENGNFDEFQTQLNWLASQPHNHKILIAGNHDVVLDEAFLRKFPERRYGKTQSAADLDWKSVKYLQDTSTTLTIDLGGSSRKLTVFGSPYTPKYGNSAFQYPGEEDIWAHRIPYDVDILVTHGPPRLYLDATAIQNAGCVFLAKRIHKVRPRLVVFGHIHVAHGRQETVLDSARELHDDIVNRWGGYWTLAKLAAVILILKLQVLLLGLQKVQNRAQVTTFVNASIVGGSDNELKNEPTVVVI</sequence>
<dbReference type="Gene3D" id="3.60.21.10">
    <property type="match status" value="1"/>
</dbReference>
<dbReference type="EMBL" id="MU004234">
    <property type="protein sequence ID" value="KAF2670002.1"/>
    <property type="molecule type" value="Genomic_DNA"/>
</dbReference>
<feature type="domain" description="Calcineurin-like phosphoesterase" evidence="1">
    <location>
        <begin position="59"/>
        <end position="228"/>
    </location>
</feature>
<dbReference type="GO" id="GO:0016787">
    <property type="term" value="F:hydrolase activity"/>
    <property type="evidence" value="ECO:0007669"/>
    <property type="project" value="InterPro"/>
</dbReference>
<dbReference type="CDD" id="cd07379">
    <property type="entry name" value="MPP_239FB"/>
    <property type="match status" value="1"/>
</dbReference>
<proteinExistence type="predicted"/>
<dbReference type="Proteomes" id="UP000799302">
    <property type="component" value="Unassembled WGS sequence"/>
</dbReference>
<evidence type="ECO:0000313" key="2">
    <source>
        <dbReference type="EMBL" id="KAF2670002.1"/>
    </source>
</evidence>